<keyword evidence="1" id="KW-0472">Membrane</keyword>
<keyword evidence="1" id="KW-1133">Transmembrane helix</keyword>
<evidence type="ECO:0000313" key="3">
    <source>
        <dbReference type="Proteomes" id="UP001208771"/>
    </source>
</evidence>
<sequence>MRRPIRVGFWLVLALASACLFLTRYWIHRDCIAAARSSCTTADGANLTAGGMLWGPLAFVFLLAAALAARKR</sequence>
<keyword evidence="3" id="KW-1185">Reference proteome</keyword>
<evidence type="ECO:0000256" key="1">
    <source>
        <dbReference type="SAM" id="Phobius"/>
    </source>
</evidence>
<accession>A0AAE3SVV2</accession>
<dbReference type="Proteomes" id="UP001208771">
    <property type="component" value="Unassembled WGS sequence"/>
</dbReference>
<feature type="transmembrane region" description="Helical" evidence="1">
    <location>
        <begin position="47"/>
        <end position="69"/>
    </location>
</feature>
<dbReference type="RefSeq" id="WP_306411150.1">
    <property type="nucleotide sequence ID" value="NZ_JANFPI010000003.1"/>
</dbReference>
<feature type="transmembrane region" description="Helical" evidence="1">
    <location>
        <begin position="7"/>
        <end position="27"/>
    </location>
</feature>
<protein>
    <recommendedName>
        <fullName evidence="4">Transmembrane protein</fullName>
    </recommendedName>
</protein>
<evidence type="ECO:0000313" key="2">
    <source>
        <dbReference type="EMBL" id="MCX8997359.1"/>
    </source>
</evidence>
<name>A0AAE3SVV2_9HYPH</name>
<dbReference type="PROSITE" id="PS51257">
    <property type="entry name" value="PROKAR_LIPOPROTEIN"/>
    <property type="match status" value="1"/>
</dbReference>
<comment type="caution">
    <text evidence="2">The sequence shown here is derived from an EMBL/GenBank/DDBJ whole genome shotgun (WGS) entry which is preliminary data.</text>
</comment>
<proteinExistence type="predicted"/>
<reference evidence="2" key="1">
    <citation type="submission" date="2022-07" db="EMBL/GenBank/DDBJ databases">
        <title>Ectorhizobium quercum gen.nov., sp. nov.</title>
        <authorList>
            <person name="Ma T."/>
            <person name="Li Y."/>
        </authorList>
    </citation>
    <scope>NUCLEOTIDE SEQUENCE</scope>
    <source>
        <strain evidence="2">BDR2-2</strain>
    </source>
</reference>
<keyword evidence="1" id="KW-0812">Transmembrane</keyword>
<dbReference type="EMBL" id="JANFPI010000003">
    <property type="protein sequence ID" value="MCX8997359.1"/>
    <property type="molecule type" value="Genomic_DNA"/>
</dbReference>
<dbReference type="AlphaFoldDB" id="A0AAE3SVV2"/>
<gene>
    <name evidence="2" type="ORF">NOF55_09595</name>
</gene>
<organism evidence="2 3">
    <name type="scientific">Ectorhizobium quercum</name>
    <dbReference type="NCBI Taxonomy" id="2965071"/>
    <lineage>
        <taxon>Bacteria</taxon>
        <taxon>Pseudomonadati</taxon>
        <taxon>Pseudomonadota</taxon>
        <taxon>Alphaproteobacteria</taxon>
        <taxon>Hyphomicrobiales</taxon>
        <taxon>Rhizobiaceae</taxon>
        <taxon>Ectorhizobium</taxon>
    </lineage>
</organism>
<evidence type="ECO:0008006" key="4">
    <source>
        <dbReference type="Google" id="ProtNLM"/>
    </source>
</evidence>